<dbReference type="PANTHER" id="PTHR39683:SF4">
    <property type="entry name" value="COENZYME Q-BINDING PROTEIN COQ10 START DOMAIN-CONTAINING PROTEIN"/>
    <property type="match status" value="1"/>
</dbReference>
<evidence type="ECO:0000259" key="1">
    <source>
        <dbReference type="Pfam" id="PF03364"/>
    </source>
</evidence>
<accession>A0A6J7FRP4</accession>
<proteinExistence type="predicted"/>
<evidence type="ECO:0000313" key="3">
    <source>
        <dbReference type="EMBL" id="CAB4894203.1"/>
    </source>
</evidence>
<feature type="domain" description="Coenzyme Q-binding protein COQ10 START" evidence="1">
    <location>
        <begin position="11"/>
        <end position="136"/>
    </location>
</feature>
<protein>
    <submittedName>
        <fullName evidence="3">Unannotated protein</fullName>
    </submittedName>
</protein>
<dbReference type="Gene3D" id="3.30.530.20">
    <property type="match status" value="1"/>
</dbReference>
<dbReference type="SUPFAM" id="SSF55961">
    <property type="entry name" value="Bet v1-like"/>
    <property type="match status" value="1"/>
</dbReference>
<evidence type="ECO:0000313" key="2">
    <source>
        <dbReference type="EMBL" id="CAB4633761.1"/>
    </source>
</evidence>
<dbReference type="Pfam" id="PF03364">
    <property type="entry name" value="Polyketide_cyc"/>
    <property type="match status" value="1"/>
</dbReference>
<reference evidence="3" key="1">
    <citation type="submission" date="2020-05" db="EMBL/GenBank/DDBJ databases">
        <authorList>
            <person name="Chiriac C."/>
            <person name="Salcher M."/>
            <person name="Ghai R."/>
            <person name="Kavagutti S V."/>
        </authorList>
    </citation>
    <scope>NUCLEOTIDE SEQUENCE</scope>
</reference>
<sequence>MADRTESTIVIEATSSAILDVIADLNSYPQWSEGIASVDVLETDKNRPTLARFVLDAGMIKDTYELSYSWKSDFVEWHLVDATVLSLMDGSYSLRDLGDGGTEVAYALTVDIKIPMLGMMKRMAEKTIIDTALKGLKARVEQS</sequence>
<organism evidence="3">
    <name type="scientific">freshwater metagenome</name>
    <dbReference type="NCBI Taxonomy" id="449393"/>
    <lineage>
        <taxon>unclassified sequences</taxon>
        <taxon>metagenomes</taxon>
        <taxon>ecological metagenomes</taxon>
    </lineage>
</organism>
<dbReference type="InterPro" id="IPR005031">
    <property type="entry name" value="COQ10_START"/>
</dbReference>
<dbReference type="InterPro" id="IPR023393">
    <property type="entry name" value="START-like_dom_sf"/>
</dbReference>
<dbReference type="CDD" id="cd07819">
    <property type="entry name" value="SRPBCC_2"/>
    <property type="match status" value="1"/>
</dbReference>
<gene>
    <name evidence="2" type="ORF">UFOPK1908_01630</name>
    <name evidence="3" type="ORF">UFOPK3576_00093</name>
</gene>
<dbReference type="EMBL" id="CAEZVB010000146">
    <property type="protein sequence ID" value="CAB4633761.1"/>
    <property type="molecule type" value="Genomic_DNA"/>
</dbReference>
<dbReference type="EMBL" id="CAFBMO010000002">
    <property type="protein sequence ID" value="CAB4894203.1"/>
    <property type="molecule type" value="Genomic_DNA"/>
</dbReference>
<name>A0A6J7FRP4_9ZZZZ</name>
<dbReference type="AlphaFoldDB" id="A0A6J7FRP4"/>
<dbReference type="PANTHER" id="PTHR39683">
    <property type="entry name" value="CONSERVED PROTEIN TB16.3"/>
    <property type="match status" value="1"/>
</dbReference>